<comment type="caution">
    <text evidence="5">The sequence shown here is derived from an EMBL/GenBank/DDBJ whole genome shotgun (WGS) entry which is preliminary data.</text>
</comment>
<feature type="compositionally biased region" description="Pro residues" evidence="3">
    <location>
        <begin position="399"/>
        <end position="408"/>
    </location>
</feature>
<feature type="compositionally biased region" description="Basic and acidic residues" evidence="3">
    <location>
        <begin position="289"/>
        <end position="300"/>
    </location>
</feature>
<organism evidence="5 6">
    <name type="scientific">Amycolatopsis minnesotensis</name>
    <dbReference type="NCBI Taxonomy" id="337894"/>
    <lineage>
        <taxon>Bacteria</taxon>
        <taxon>Bacillati</taxon>
        <taxon>Actinomycetota</taxon>
        <taxon>Actinomycetes</taxon>
        <taxon>Pseudonocardiales</taxon>
        <taxon>Pseudonocardiaceae</taxon>
        <taxon>Amycolatopsis</taxon>
    </lineage>
</organism>
<dbReference type="SUPFAM" id="SSF49265">
    <property type="entry name" value="Fibronectin type III"/>
    <property type="match status" value="1"/>
</dbReference>
<proteinExistence type="predicted"/>
<dbReference type="Pfam" id="PF00041">
    <property type="entry name" value="fn3"/>
    <property type="match status" value="2"/>
</dbReference>
<dbReference type="PROSITE" id="PS50853">
    <property type="entry name" value="FN3"/>
    <property type="match status" value="1"/>
</dbReference>
<name>A0ABP5CF85_9PSEU</name>
<reference evidence="6" key="1">
    <citation type="journal article" date="2019" name="Int. J. Syst. Evol. Microbiol.">
        <title>The Global Catalogue of Microorganisms (GCM) 10K type strain sequencing project: providing services to taxonomists for standard genome sequencing and annotation.</title>
        <authorList>
            <consortium name="The Broad Institute Genomics Platform"/>
            <consortium name="The Broad Institute Genome Sequencing Center for Infectious Disease"/>
            <person name="Wu L."/>
            <person name="Ma J."/>
        </authorList>
    </citation>
    <scope>NUCLEOTIDE SEQUENCE [LARGE SCALE GENOMIC DNA]</scope>
    <source>
        <strain evidence="6">JCM 14545</strain>
    </source>
</reference>
<keyword evidence="2" id="KW-0119">Carbohydrate metabolism</keyword>
<evidence type="ECO:0000313" key="6">
    <source>
        <dbReference type="Proteomes" id="UP001501116"/>
    </source>
</evidence>
<keyword evidence="1" id="KW-0378">Hydrolase</keyword>
<evidence type="ECO:0000256" key="1">
    <source>
        <dbReference type="ARBA" id="ARBA00023295"/>
    </source>
</evidence>
<feature type="region of interest" description="Disordered" evidence="3">
    <location>
        <begin position="342"/>
        <end position="418"/>
    </location>
</feature>
<feature type="domain" description="Fibronectin type-III" evidence="4">
    <location>
        <begin position="405"/>
        <end position="496"/>
    </location>
</feature>
<feature type="region of interest" description="Disordered" evidence="3">
    <location>
        <begin position="287"/>
        <end position="317"/>
    </location>
</feature>
<feature type="compositionally biased region" description="Basic and acidic residues" evidence="3">
    <location>
        <begin position="383"/>
        <end position="398"/>
    </location>
</feature>
<dbReference type="Gene3D" id="2.60.40.10">
    <property type="entry name" value="Immunoglobulins"/>
    <property type="match status" value="2"/>
</dbReference>
<keyword evidence="6" id="KW-1185">Reference proteome</keyword>
<evidence type="ECO:0000259" key="4">
    <source>
        <dbReference type="PROSITE" id="PS50853"/>
    </source>
</evidence>
<evidence type="ECO:0000313" key="5">
    <source>
        <dbReference type="EMBL" id="GAA1963089.1"/>
    </source>
</evidence>
<dbReference type="InterPro" id="IPR036116">
    <property type="entry name" value="FN3_sf"/>
</dbReference>
<dbReference type="EMBL" id="BAAANN010000014">
    <property type="protein sequence ID" value="GAA1963089.1"/>
    <property type="molecule type" value="Genomic_DNA"/>
</dbReference>
<dbReference type="CDD" id="cd00063">
    <property type="entry name" value="FN3"/>
    <property type="match status" value="2"/>
</dbReference>
<dbReference type="InterPro" id="IPR003961">
    <property type="entry name" value="FN3_dom"/>
</dbReference>
<protein>
    <recommendedName>
        <fullName evidence="4">Fibronectin type-III domain-containing protein</fullName>
    </recommendedName>
</protein>
<evidence type="ECO:0000256" key="2">
    <source>
        <dbReference type="ARBA" id="ARBA00023326"/>
    </source>
</evidence>
<dbReference type="InterPro" id="IPR013783">
    <property type="entry name" value="Ig-like_fold"/>
</dbReference>
<gene>
    <name evidence="5" type="ORF">GCM10009754_38040</name>
</gene>
<dbReference type="Proteomes" id="UP001501116">
    <property type="component" value="Unassembled WGS sequence"/>
</dbReference>
<evidence type="ECO:0000256" key="3">
    <source>
        <dbReference type="SAM" id="MobiDB-lite"/>
    </source>
</evidence>
<dbReference type="SMART" id="SM00060">
    <property type="entry name" value="FN3"/>
    <property type="match status" value="2"/>
</dbReference>
<keyword evidence="2" id="KW-0624">Polysaccharide degradation</keyword>
<sequence length="680" mass="68878">MVLACAAAVVAAVTGAAKPLPGLQFLTSGHWVYNTLLQAAFHVDGGTANIDAQAQVPGDEGSQVVQGDTSGYVVGRSRITQFGKSNLTVEQTNAPPSDEIPLGVEAAGGPYLVYRQAGRIVRLGDPPATVDAGDPVGDPVVTADGTMWLFRPTTGLMCRLPKDADRISSCPAAIPKGHAGGLTLVADRPQFVDTTTGTLNRLGDKGVEATSPLGVAVSAAARPASADVAGRIAILDPPARHLLLVDAATPQRAPITVALPDGDYDGPVSSGSVVALVDKKSNTLLTYDGEGRQADAKPIPRESGPSRLTKGEDSRMYLEGPEGTHVLVVGHDGKVADVPVVAREPGPVPAPGESGDSAKPPVAPPDRGQQRTAPNAGPNPPAREQEKPKPPVERKPDPPDIPASPPGAPTGVTAKAGSGSIRVGWGAAPDNRGPITAYHLSWPGGSMTVGGGARSATVGSLANGTRYAVTVTATNKAGTGPGASSPGVTPFAAASAPGGVTAKNANGTATVTWNPPALNGGALAHYEVSATGQGTKNVTGTTATFAGLATGSYTFTVRAVTTVDGQQVTGAPGSASLTIQKPTIALSRGGATSSAKCKAPACHWFHVVVKGFPPNTKLSVMPHSDNGDFSEPSDIQIDADGNGMLDGDGIRYDVPGVHVWVTISTPSGTITSNHFLWPEG</sequence>
<accession>A0ABP5CF85</accession>
<keyword evidence="1" id="KW-0326">Glycosidase</keyword>